<dbReference type="PANTHER" id="PTHR13817:SF171">
    <property type="entry name" value="STRETCHIN-MLCK, ISOFORM U"/>
    <property type="match status" value="1"/>
</dbReference>
<reference evidence="13" key="1">
    <citation type="submission" date="2025-08" db="UniProtKB">
        <authorList>
            <consortium name="RefSeq"/>
        </authorList>
    </citation>
    <scope>IDENTIFICATION</scope>
    <source>
        <tissue evidence="13">Whole organism</tissue>
    </source>
</reference>
<proteinExistence type="predicted"/>
<dbReference type="CDD" id="cd00063">
    <property type="entry name" value="FN3"/>
    <property type="match status" value="1"/>
</dbReference>
<gene>
    <name evidence="13" type="primary">LOC113217025</name>
</gene>
<feature type="domain" description="Fibronectin type-III" evidence="11">
    <location>
        <begin position="112"/>
        <end position="211"/>
    </location>
</feature>
<keyword evidence="12" id="KW-1185">Reference proteome</keyword>
<dbReference type="SMART" id="SM00060">
    <property type="entry name" value="FN3"/>
    <property type="match status" value="1"/>
</dbReference>
<evidence type="ECO:0000256" key="5">
    <source>
        <dbReference type="ARBA" id="ARBA00023136"/>
    </source>
</evidence>
<evidence type="ECO:0000259" key="11">
    <source>
        <dbReference type="PROSITE" id="PS50853"/>
    </source>
</evidence>
<dbReference type="Pfam" id="PF07679">
    <property type="entry name" value="I-set"/>
    <property type="match status" value="4"/>
</dbReference>
<dbReference type="SUPFAM" id="SSF49265">
    <property type="entry name" value="Fibronectin type III"/>
    <property type="match status" value="1"/>
</dbReference>
<dbReference type="SMART" id="SM00409">
    <property type="entry name" value="IG"/>
    <property type="match status" value="4"/>
</dbReference>
<keyword evidence="6" id="KW-1015">Disulfide bond</keyword>
<dbReference type="InterPro" id="IPR036116">
    <property type="entry name" value="FN3_sf"/>
</dbReference>
<dbReference type="InterPro" id="IPR036179">
    <property type="entry name" value="Ig-like_dom_sf"/>
</dbReference>
<dbReference type="GO" id="GO:0005886">
    <property type="term" value="C:plasma membrane"/>
    <property type="evidence" value="ECO:0007669"/>
    <property type="project" value="UniProtKB-SubCell"/>
</dbReference>
<keyword evidence="4" id="KW-0677">Repeat</keyword>
<dbReference type="GeneID" id="113217025"/>
<dbReference type="OrthoDB" id="10260894at2759"/>
<evidence type="ECO:0000256" key="4">
    <source>
        <dbReference type="ARBA" id="ARBA00022737"/>
    </source>
</evidence>
<feature type="region of interest" description="Disordered" evidence="9">
    <location>
        <begin position="535"/>
        <end position="554"/>
    </location>
</feature>
<dbReference type="PROSITE" id="PS50835">
    <property type="entry name" value="IG_LIKE"/>
    <property type="match status" value="4"/>
</dbReference>
<comment type="subcellular location">
    <subcellularLocation>
        <location evidence="1">Cell membrane</location>
    </subcellularLocation>
</comment>
<feature type="domain" description="Ig-like" evidence="10">
    <location>
        <begin position="216"/>
        <end position="306"/>
    </location>
</feature>
<dbReference type="PROSITE" id="PS50853">
    <property type="entry name" value="FN3"/>
    <property type="match status" value="1"/>
</dbReference>
<keyword evidence="5" id="KW-0472">Membrane</keyword>
<evidence type="ECO:0000259" key="10">
    <source>
        <dbReference type="PROSITE" id="PS50835"/>
    </source>
</evidence>
<dbReference type="FunFam" id="2.60.40.10:FF:001053">
    <property type="entry name" value="Uncharacterized protein, isoform D"/>
    <property type="match status" value="1"/>
</dbReference>
<dbReference type="PANTHER" id="PTHR13817">
    <property type="entry name" value="TITIN"/>
    <property type="match status" value="1"/>
</dbReference>
<accession>A0A9C6WV08</accession>
<dbReference type="Pfam" id="PF00041">
    <property type="entry name" value="fn3"/>
    <property type="match status" value="1"/>
</dbReference>
<dbReference type="Gene3D" id="2.60.40.10">
    <property type="entry name" value="Immunoglobulins"/>
    <property type="match status" value="5"/>
</dbReference>
<dbReference type="InterPro" id="IPR050964">
    <property type="entry name" value="Striated_Muscle_Regulatory"/>
</dbReference>
<dbReference type="InterPro" id="IPR003598">
    <property type="entry name" value="Ig_sub2"/>
</dbReference>
<keyword evidence="2" id="KW-1003">Cell membrane</keyword>
<dbReference type="InterPro" id="IPR013783">
    <property type="entry name" value="Ig-like_fold"/>
</dbReference>
<dbReference type="GO" id="GO:0030154">
    <property type="term" value="P:cell differentiation"/>
    <property type="evidence" value="ECO:0007669"/>
    <property type="project" value="UniProtKB-ARBA"/>
</dbReference>
<dbReference type="AlphaFoldDB" id="A0A9C6WV08"/>
<dbReference type="KEGG" id="foc:113217025"/>
<feature type="domain" description="Ig-like" evidence="10">
    <location>
        <begin position="333"/>
        <end position="416"/>
    </location>
</feature>
<feature type="domain" description="Ig-like" evidence="10">
    <location>
        <begin position="433"/>
        <end position="525"/>
    </location>
</feature>
<feature type="domain" description="Ig-like" evidence="10">
    <location>
        <begin position="558"/>
        <end position="647"/>
    </location>
</feature>
<dbReference type="FunFam" id="2.60.40.10:FF:000328">
    <property type="entry name" value="CLUMA_CG000981, isoform A"/>
    <property type="match status" value="1"/>
</dbReference>
<dbReference type="GO" id="GO:0009653">
    <property type="term" value="P:anatomical structure morphogenesis"/>
    <property type="evidence" value="ECO:0007669"/>
    <property type="project" value="UniProtKB-ARBA"/>
</dbReference>
<dbReference type="SUPFAM" id="SSF48726">
    <property type="entry name" value="Immunoglobulin"/>
    <property type="match status" value="5"/>
</dbReference>
<dbReference type="InterPro" id="IPR003961">
    <property type="entry name" value="FN3_dom"/>
</dbReference>
<keyword evidence="7" id="KW-0325">Glycoprotein</keyword>
<sequence length="655" mass="72259">MKGTRDITNSGRAMRENVGDYVRLTLKRAILSDGGTYFIVAKNIFGTDRAFFTVQFRQRARSLTPVRHRRSSLGPGDDFWEQSGDWPSTGHLDDASQILRDIHERSKTRREVPGPIAGEPVIADSGRNCVTLTWPKPIHHGDAPVLAYRVEAWRLGSEGGARWGELGISPTNAYDAFGLVAGADYRLRITPRNRHGWGEALVSAPLRVQPGAPTLPEFTRPLAGHIKALRGQDIVIECQVRGDPSPQTRWTLDLDAVEAKEGHIALVREGGLCRLTLTGVREDDAGRYCCEASNSAGRVSTFVRLQVVSDPQLLHADTKLRRDAILPEGDFPPQFTMRLRDRRVQQSYPVRLTCQAVGCPEPSVTWQRDGEALKENDRISFVRSDDGFHSLDLSGALLEDGGEYSATATSALGAVTCRCTLVVDKGIRAYVAPEFVAEVGPAREVEVREGEDLHLFAIVEAYPSVGVVWHRDAVRLRQSQHTTATLDRDGRVELDVRHVTARDAGLYTCTASNEVGRATSTARVRVVPADGPVAATLVDGEDDDDAPPASDLPYSKEPAFIRKPRSFDVEEGDNVLIVCEVVGDPKPEVSWLRDWLKPDYYHHSPQFVRVGSGPEYRLEIPQARLDFTGTYAILARNQHGEAKAIISLQVFAKGE</sequence>
<dbReference type="RefSeq" id="XP_052122221.1">
    <property type="nucleotide sequence ID" value="XM_052266261.1"/>
</dbReference>
<protein>
    <submittedName>
        <fullName evidence="13">Hemicentin-2-like</fullName>
    </submittedName>
</protein>
<evidence type="ECO:0000313" key="13">
    <source>
        <dbReference type="RefSeq" id="XP_052122221.1"/>
    </source>
</evidence>
<evidence type="ECO:0000256" key="7">
    <source>
        <dbReference type="ARBA" id="ARBA00023180"/>
    </source>
</evidence>
<keyword evidence="8" id="KW-0393">Immunoglobulin domain</keyword>
<evidence type="ECO:0000313" key="12">
    <source>
        <dbReference type="Proteomes" id="UP000504606"/>
    </source>
</evidence>
<dbReference type="InterPro" id="IPR003599">
    <property type="entry name" value="Ig_sub"/>
</dbReference>
<dbReference type="InterPro" id="IPR007110">
    <property type="entry name" value="Ig-like_dom"/>
</dbReference>
<evidence type="ECO:0000256" key="6">
    <source>
        <dbReference type="ARBA" id="ARBA00023157"/>
    </source>
</evidence>
<dbReference type="Proteomes" id="UP000504606">
    <property type="component" value="Unplaced"/>
</dbReference>
<organism evidence="12 13">
    <name type="scientific">Frankliniella occidentalis</name>
    <name type="common">Western flower thrips</name>
    <name type="synonym">Euthrips occidentalis</name>
    <dbReference type="NCBI Taxonomy" id="133901"/>
    <lineage>
        <taxon>Eukaryota</taxon>
        <taxon>Metazoa</taxon>
        <taxon>Ecdysozoa</taxon>
        <taxon>Arthropoda</taxon>
        <taxon>Hexapoda</taxon>
        <taxon>Insecta</taxon>
        <taxon>Pterygota</taxon>
        <taxon>Neoptera</taxon>
        <taxon>Paraneoptera</taxon>
        <taxon>Thysanoptera</taxon>
        <taxon>Terebrantia</taxon>
        <taxon>Thripoidea</taxon>
        <taxon>Thripidae</taxon>
        <taxon>Frankliniella</taxon>
    </lineage>
</organism>
<evidence type="ECO:0000256" key="3">
    <source>
        <dbReference type="ARBA" id="ARBA00022729"/>
    </source>
</evidence>
<dbReference type="FunFam" id="2.60.40.10:FF:000032">
    <property type="entry name" value="palladin isoform X1"/>
    <property type="match status" value="2"/>
</dbReference>
<name>A0A9C6WV08_FRAOC</name>
<evidence type="ECO:0000256" key="1">
    <source>
        <dbReference type="ARBA" id="ARBA00004236"/>
    </source>
</evidence>
<evidence type="ECO:0000256" key="2">
    <source>
        <dbReference type="ARBA" id="ARBA00022475"/>
    </source>
</evidence>
<keyword evidence="3" id="KW-0732">Signal</keyword>
<evidence type="ECO:0000256" key="8">
    <source>
        <dbReference type="ARBA" id="ARBA00023319"/>
    </source>
</evidence>
<evidence type="ECO:0000256" key="9">
    <source>
        <dbReference type="SAM" id="MobiDB-lite"/>
    </source>
</evidence>
<dbReference type="InterPro" id="IPR013098">
    <property type="entry name" value="Ig_I-set"/>
</dbReference>
<dbReference type="SMART" id="SM00408">
    <property type="entry name" value="IGc2"/>
    <property type="match status" value="4"/>
</dbReference>